<keyword evidence="7" id="KW-0106">Calcium</keyword>
<dbReference type="InterPro" id="IPR013780">
    <property type="entry name" value="Glyco_hydro_b"/>
</dbReference>
<comment type="catalytic activity">
    <reaction evidence="1 11">
        <text>Endohydrolysis of (1-&gt;4)-alpha-D-glucosidic linkages in polysaccharides containing three or more (1-&gt;4)-alpha-linked D-glucose units.</text>
        <dbReference type="EC" id="3.2.1.1"/>
    </reaction>
</comment>
<comment type="cofactor">
    <cofactor evidence="2">
        <name>Ca(2+)</name>
        <dbReference type="ChEBI" id="CHEBI:29108"/>
    </cofactor>
</comment>
<feature type="domain" description="Glycosyl hydrolase family 13 catalytic" evidence="14">
    <location>
        <begin position="41"/>
        <end position="388"/>
    </location>
</feature>
<dbReference type="PRINTS" id="PR00110">
    <property type="entry name" value="ALPHAAMYLASE"/>
</dbReference>
<dbReference type="InterPro" id="IPR006048">
    <property type="entry name" value="A-amylase/branching_C"/>
</dbReference>
<dbReference type="InterPro" id="IPR017853">
    <property type="entry name" value="GH"/>
</dbReference>
<organism evidence="15 16">
    <name type="scientific">Collybiopsis luxurians FD-317 M1</name>
    <dbReference type="NCBI Taxonomy" id="944289"/>
    <lineage>
        <taxon>Eukaryota</taxon>
        <taxon>Fungi</taxon>
        <taxon>Dikarya</taxon>
        <taxon>Basidiomycota</taxon>
        <taxon>Agaricomycotina</taxon>
        <taxon>Agaricomycetes</taxon>
        <taxon>Agaricomycetidae</taxon>
        <taxon>Agaricales</taxon>
        <taxon>Marasmiineae</taxon>
        <taxon>Omphalotaceae</taxon>
        <taxon>Collybiopsis</taxon>
        <taxon>Collybiopsis luxurians</taxon>
    </lineage>
</organism>
<keyword evidence="5" id="KW-0479">Metal-binding</keyword>
<evidence type="ECO:0000259" key="14">
    <source>
        <dbReference type="SMART" id="SM00642"/>
    </source>
</evidence>
<dbReference type="Pfam" id="PF02806">
    <property type="entry name" value="Alpha-amylase_C"/>
    <property type="match status" value="1"/>
</dbReference>
<evidence type="ECO:0000256" key="3">
    <source>
        <dbReference type="ARBA" id="ARBA00008061"/>
    </source>
</evidence>
<dbReference type="SMART" id="SM00642">
    <property type="entry name" value="Aamy"/>
    <property type="match status" value="1"/>
</dbReference>
<keyword evidence="12" id="KW-0732">Signal</keyword>
<evidence type="ECO:0000256" key="2">
    <source>
        <dbReference type="ARBA" id="ARBA00001913"/>
    </source>
</evidence>
<evidence type="ECO:0000256" key="10">
    <source>
        <dbReference type="RuleBase" id="RU003615"/>
    </source>
</evidence>
<dbReference type="GO" id="GO:0046872">
    <property type="term" value="F:metal ion binding"/>
    <property type="evidence" value="ECO:0007669"/>
    <property type="project" value="UniProtKB-KW"/>
</dbReference>
<dbReference type="AlphaFoldDB" id="A0A0D0AMC3"/>
<proteinExistence type="inferred from homology"/>
<evidence type="ECO:0000256" key="1">
    <source>
        <dbReference type="ARBA" id="ARBA00000548"/>
    </source>
</evidence>
<evidence type="ECO:0000313" key="15">
    <source>
        <dbReference type="EMBL" id="KIK51385.1"/>
    </source>
</evidence>
<dbReference type="Gene3D" id="2.60.40.1180">
    <property type="entry name" value="Golgi alpha-mannosidase II"/>
    <property type="match status" value="1"/>
</dbReference>
<comment type="similarity">
    <text evidence="3 10">Belongs to the glycosyl hydrolase 13 family.</text>
</comment>
<dbReference type="HOGENOM" id="CLU_013336_0_0_1"/>
<dbReference type="InterPro" id="IPR006046">
    <property type="entry name" value="Alpha_amylase"/>
</dbReference>
<keyword evidence="16" id="KW-1185">Reference proteome</keyword>
<reference evidence="15 16" key="1">
    <citation type="submission" date="2014-04" db="EMBL/GenBank/DDBJ databases">
        <title>Evolutionary Origins and Diversification of the Mycorrhizal Mutualists.</title>
        <authorList>
            <consortium name="DOE Joint Genome Institute"/>
            <consortium name="Mycorrhizal Genomics Consortium"/>
            <person name="Kohler A."/>
            <person name="Kuo A."/>
            <person name="Nagy L.G."/>
            <person name="Floudas D."/>
            <person name="Copeland A."/>
            <person name="Barry K.W."/>
            <person name="Cichocki N."/>
            <person name="Veneault-Fourrey C."/>
            <person name="LaButti K."/>
            <person name="Lindquist E.A."/>
            <person name="Lipzen A."/>
            <person name="Lundell T."/>
            <person name="Morin E."/>
            <person name="Murat C."/>
            <person name="Riley R."/>
            <person name="Ohm R."/>
            <person name="Sun H."/>
            <person name="Tunlid A."/>
            <person name="Henrissat B."/>
            <person name="Grigoriev I.V."/>
            <person name="Hibbett D.S."/>
            <person name="Martin F."/>
        </authorList>
    </citation>
    <scope>NUCLEOTIDE SEQUENCE [LARGE SCALE GENOMIC DNA]</scope>
    <source>
        <strain evidence="15 16">FD-317 M1</strain>
    </source>
</reference>
<keyword evidence="8 11" id="KW-0119">Carbohydrate metabolism</keyword>
<evidence type="ECO:0000313" key="16">
    <source>
        <dbReference type="Proteomes" id="UP000053593"/>
    </source>
</evidence>
<evidence type="ECO:0000256" key="12">
    <source>
        <dbReference type="SAM" id="SignalP"/>
    </source>
</evidence>
<accession>A0A0D0AMC3</accession>
<dbReference type="GO" id="GO:0005975">
    <property type="term" value="P:carbohydrate metabolic process"/>
    <property type="evidence" value="ECO:0007669"/>
    <property type="project" value="InterPro"/>
</dbReference>
<evidence type="ECO:0000256" key="11">
    <source>
        <dbReference type="RuleBase" id="RU361134"/>
    </source>
</evidence>
<dbReference type="OrthoDB" id="550577at2759"/>
<dbReference type="PANTHER" id="PTHR43447">
    <property type="entry name" value="ALPHA-AMYLASE"/>
    <property type="match status" value="1"/>
</dbReference>
<sequence>MISVAQLFLGLSALSLTSPALARQDLRSRIPLQARQTNSGDVIIQMFEWNWDSLAQECTEFIGPAGYRYIQVSPPQEHISGSQWWTSYQAVSYTLTSKRGNRDQFKNMVSTCKAAGVDVIVDVILNHMAGIDSGTGVAGASFTHYSYPPTYSTDDFHYCGTPGNDIQDWTNGTQVQNCELVRVVLFCLKTESDYVRGKLAGHLSDLLSLGVTGFRLDAAKHVPIADLQNILSRAPGAQFITQEVYYGSGDIQPSQYQVIGDVTEFTFEQVVKDAFLGNNGNSISQLSSVGDSRFISGDKANIFVVTHDTERSGEGLTSSSPSNTYTLAHIFMLAFNYGNPMVLSSYTYSSTDDGAPNNGQGTCSGNGGANGYLCQHRWVAVAGMVPWRNSAGSEAVSNWVSPQGNRIAFGRGAKAYVAINNADDDWSSTFSTGLPDGVYCNVISSTDCQEK</sequence>
<feature type="domain" description="Alpha-amylase C-terminal" evidence="13">
    <location>
        <begin position="397"/>
        <end position="451"/>
    </location>
</feature>
<evidence type="ECO:0000259" key="13">
    <source>
        <dbReference type="SMART" id="SM00632"/>
    </source>
</evidence>
<dbReference type="SUPFAM" id="SSF51011">
    <property type="entry name" value="Glycosyl hydrolase domain"/>
    <property type="match status" value="1"/>
</dbReference>
<evidence type="ECO:0000256" key="5">
    <source>
        <dbReference type="ARBA" id="ARBA00022723"/>
    </source>
</evidence>
<evidence type="ECO:0000256" key="6">
    <source>
        <dbReference type="ARBA" id="ARBA00022801"/>
    </source>
</evidence>
<protein>
    <recommendedName>
        <fullName evidence="4 11">Alpha-amylase</fullName>
        <ecNumber evidence="4 11">3.2.1.1</ecNumber>
    </recommendedName>
</protein>
<dbReference type="Gene3D" id="3.20.20.80">
    <property type="entry name" value="Glycosidases"/>
    <property type="match status" value="1"/>
</dbReference>
<dbReference type="Proteomes" id="UP000053593">
    <property type="component" value="Unassembled WGS sequence"/>
</dbReference>
<dbReference type="CDD" id="cd11317">
    <property type="entry name" value="AmyAc_bac_euk_AmyA"/>
    <property type="match status" value="1"/>
</dbReference>
<feature type="chain" id="PRO_5002207608" description="Alpha-amylase" evidence="12">
    <location>
        <begin position="23"/>
        <end position="451"/>
    </location>
</feature>
<dbReference type="InterPro" id="IPR031319">
    <property type="entry name" value="A-amylase_C"/>
</dbReference>
<evidence type="ECO:0000256" key="8">
    <source>
        <dbReference type="ARBA" id="ARBA00023277"/>
    </source>
</evidence>
<keyword evidence="6 11" id="KW-0378">Hydrolase</keyword>
<dbReference type="EMBL" id="KN834864">
    <property type="protein sequence ID" value="KIK51385.1"/>
    <property type="molecule type" value="Genomic_DNA"/>
</dbReference>
<dbReference type="EC" id="3.2.1.1" evidence="4 11"/>
<dbReference type="SUPFAM" id="SSF51445">
    <property type="entry name" value="(Trans)glycosidases"/>
    <property type="match status" value="1"/>
</dbReference>
<evidence type="ECO:0000256" key="9">
    <source>
        <dbReference type="ARBA" id="ARBA00023295"/>
    </source>
</evidence>
<evidence type="ECO:0000256" key="7">
    <source>
        <dbReference type="ARBA" id="ARBA00022837"/>
    </source>
</evidence>
<gene>
    <name evidence="15" type="ORF">GYMLUDRAFT_981410</name>
</gene>
<keyword evidence="9 11" id="KW-0326">Glycosidase</keyword>
<dbReference type="Pfam" id="PF00128">
    <property type="entry name" value="Alpha-amylase"/>
    <property type="match status" value="1"/>
</dbReference>
<dbReference type="InterPro" id="IPR006047">
    <property type="entry name" value="GH13_cat_dom"/>
</dbReference>
<dbReference type="SMART" id="SM00632">
    <property type="entry name" value="Aamy_C"/>
    <property type="match status" value="1"/>
</dbReference>
<name>A0A0D0AMC3_9AGAR</name>
<evidence type="ECO:0000256" key="4">
    <source>
        <dbReference type="ARBA" id="ARBA00012595"/>
    </source>
</evidence>
<feature type="signal peptide" evidence="12">
    <location>
        <begin position="1"/>
        <end position="22"/>
    </location>
</feature>
<dbReference type="GO" id="GO:0004556">
    <property type="term" value="F:alpha-amylase activity"/>
    <property type="evidence" value="ECO:0007669"/>
    <property type="project" value="UniProtKB-UniRule"/>
</dbReference>